<sequence>MTHYSELGISWSASHRAICTAYRQRALQTHPDKGGSHDAYVRVRQAFEVLSDQNLRADYDAELRAAGARDSSESSGSVPTASATGSGGSSASRQQPLVLMGNTPWQEASRTIAGMMDLPESAWAAVLETHNAEVLECCRKQLQRCRETPNLRGQAAKESAACAADGPSVRGLYQTKRGSWEVSLSIQKVQCAIFNVHEIERAHDWHIALVELRRKVSENLTKDYSEREAFREALEESYEADPELKLVLSFRVSIREDKKVINGPLTHRLETALQLRNRVQQLRNMRGSSQDIDKEIRDAKTYEKKQRDLHKARQAAMLQEVLAVLEQLRREEAARKRQSAPLPLPAPEQPEAVDAAPDTQEAEAAEAPAEEDKEDPGPAQVDGYAVPIKNFAKFCRAMSLSKPQREKLVKLVQDDTEVQNAIREAIVRHCGNLRGAPALKDKTVNVPAMAGRSHRGYSTALVAYRGAATGAPRKKGLLELLLEKHEGAFYPGLLTIRELVRVTSTCRRTYSSSAAATKRQLANFRIADFGQTTARSKRGRVLPRGELRELRMLQECLRTRLSVRRTTVPFFAQNAKMPDKRRFALQIQHLDLSTLSASYPRTEHCGSVLYVLAEGDVIHQQAGLPIHARVFAQSSHCLIKAETCALPFLDMLMRRTLLGVSHIAQQRPCNQIKQEGGTQQFWDAGWAGTLQLRTFVNIAKSLKARHAQLLQAHLGSLLGL</sequence>
<dbReference type="PANTHER" id="PTHR43908:SF3">
    <property type="entry name" value="AT29763P-RELATED"/>
    <property type="match status" value="1"/>
</dbReference>
<dbReference type="PROSITE" id="PS50076">
    <property type="entry name" value="DNAJ_2"/>
    <property type="match status" value="1"/>
</dbReference>
<dbReference type="CDD" id="cd06257">
    <property type="entry name" value="DnaJ"/>
    <property type="match status" value="1"/>
</dbReference>
<gene>
    <name evidence="3" type="primary">DPH4</name>
    <name evidence="3" type="ORF">SPIL2461_LOCUS3583</name>
</gene>
<evidence type="ECO:0000313" key="4">
    <source>
        <dbReference type="Proteomes" id="UP000649617"/>
    </source>
</evidence>
<accession>A0A812KPE0</accession>
<dbReference type="OrthoDB" id="66964at2759"/>
<dbReference type="GO" id="GO:0030544">
    <property type="term" value="F:Hsp70 protein binding"/>
    <property type="evidence" value="ECO:0007669"/>
    <property type="project" value="TreeGrafter"/>
</dbReference>
<dbReference type="GO" id="GO:0071218">
    <property type="term" value="P:cellular response to misfolded protein"/>
    <property type="evidence" value="ECO:0007669"/>
    <property type="project" value="TreeGrafter"/>
</dbReference>
<organism evidence="3 4">
    <name type="scientific">Symbiodinium pilosum</name>
    <name type="common">Dinoflagellate</name>
    <dbReference type="NCBI Taxonomy" id="2952"/>
    <lineage>
        <taxon>Eukaryota</taxon>
        <taxon>Sar</taxon>
        <taxon>Alveolata</taxon>
        <taxon>Dinophyceae</taxon>
        <taxon>Suessiales</taxon>
        <taxon>Symbiodiniaceae</taxon>
        <taxon>Symbiodinium</taxon>
    </lineage>
</organism>
<dbReference type="Pfam" id="PF00226">
    <property type="entry name" value="DnaJ"/>
    <property type="match status" value="1"/>
</dbReference>
<evidence type="ECO:0000256" key="1">
    <source>
        <dbReference type="SAM" id="MobiDB-lite"/>
    </source>
</evidence>
<dbReference type="InterPro" id="IPR036869">
    <property type="entry name" value="J_dom_sf"/>
</dbReference>
<evidence type="ECO:0000259" key="2">
    <source>
        <dbReference type="PROSITE" id="PS50076"/>
    </source>
</evidence>
<reference evidence="3" key="1">
    <citation type="submission" date="2021-02" db="EMBL/GenBank/DDBJ databases">
        <authorList>
            <person name="Dougan E. K."/>
            <person name="Rhodes N."/>
            <person name="Thang M."/>
            <person name="Chan C."/>
        </authorList>
    </citation>
    <scope>NUCLEOTIDE SEQUENCE</scope>
</reference>
<dbReference type="Proteomes" id="UP000649617">
    <property type="component" value="Unassembled WGS sequence"/>
</dbReference>
<evidence type="ECO:0000313" key="3">
    <source>
        <dbReference type="EMBL" id="CAE7231998.1"/>
    </source>
</evidence>
<feature type="region of interest" description="Disordered" evidence="1">
    <location>
        <begin position="334"/>
        <end position="380"/>
    </location>
</feature>
<dbReference type="AlphaFoldDB" id="A0A812KPE0"/>
<dbReference type="PROSITE" id="PS00636">
    <property type="entry name" value="DNAJ_1"/>
    <property type="match status" value="1"/>
</dbReference>
<proteinExistence type="predicted"/>
<dbReference type="SMART" id="SM00271">
    <property type="entry name" value="DnaJ"/>
    <property type="match status" value="1"/>
</dbReference>
<dbReference type="InterPro" id="IPR018253">
    <property type="entry name" value="DnaJ_domain_CS"/>
</dbReference>
<dbReference type="EMBL" id="CAJNIZ010004380">
    <property type="protein sequence ID" value="CAE7231998.1"/>
    <property type="molecule type" value="Genomic_DNA"/>
</dbReference>
<feature type="region of interest" description="Disordered" evidence="1">
    <location>
        <begin position="66"/>
        <end position="95"/>
    </location>
</feature>
<dbReference type="InterPro" id="IPR051100">
    <property type="entry name" value="DnaJ_subfamily_B/C"/>
</dbReference>
<feature type="compositionally biased region" description="Low complexity" evidence="1">
    <location>
        <begin position="349"/>
        <end position="359"/>
    </location>
</feature>
<dbReference type="SUPFAM" id="SSF46565">
    <property type="entry name" value="Chaperone J-domain"/>
    <property type="match status" value="1"/>
</dbReference>
<feature type="compositionally biased region" description="Low complexity" evidence="1">
    <location>
        <begin position="74"/>
        <end position="92"/>
    </location>
</feature>
<protein>
    <submittedName>
        <fullName evidence="3">DPH4 protein</fullName>
    </submittedName>
</protein>
<dbReference type="GO" id="GO:0005789">
    <property type="term" value="C:endoplasmic reticulum membrane"/>
    <property type="evidence" value="ECO:0007669"/>
    <property type="project" value="TreeGrafter"/>
</dbReference>
<dbReference type="InterPro" id="IPR001623">
    <property type="entry name" value="DnaJ_domain"/>
</dbReference>
<name>A0A812KPE0_SYMPI</name>
<feature type="domain" description="J" evidence="2">
    <location>
        <begin position="2"/>
        <end position="63"/>
    </location>
</feature>
<feature type="compositionally biased region" description="Acidic residues" evidence="1">
    <location>
        <begin position="360"/>
        <end position="374"/>
    </location>
</feature>
<dbReference type="PANTHER" id="PTHR43908">
    <property type="entry name" value="AT29763P-RELATED"/>
    <property type="match status" value="1"/>
</dbReference>
<keyword evidence="4" id="KW-1185">Reference proteome</keyword>
<comment type="caution">
    <text evidence="3">The sequence shown here is derived from an EMBL/GenBank/DDBJ whole genome shotgun (WGS) entry which is preliminary data.</text>
</comment>
<dbReference type="Gene3D" id="1.10.287.110">
    <property type="entry name" value="DnaJ domain"/>
    <property type="match status" value="1"/>
</dbReference>